<dbReference type="Proteomes" id="UP000289340">
    <property type="component" value="Chromosome 1"/>
</dbReference>
<keyword evidence="2" id="KW-1185">Reference proteome</keyword>
<sequence length="178" mass="20256">MAAYGINQKQKGELNSITEYFEPLMEFLLSLAEEEQVILVGHSFGRLCISVAMELFPTKIAAAVFDKTPRGAFNLLDSISQVTPDLTLALSLLRPFPIFGDEDLQENTQLTRDNYGIVAKVYIVCEQDKLFKHDFQLFMIERNPPNDVKVIAGADHMSMFSKPQELFSYLQEITDTYY</sequence>
<protein>
    <submittedName>
        <fullName evidence="1">Polyneuridine-aldehyde esterase isoform B</fullName>
    </submittedName>
</protein>
<reference evidence="1 2" key="1">
    <citation type="submission" date="2018-09" db="EMBL/GenBank/DDBJ databases">
        <title>A high-quality reference genome of wild soybean provides a powerful tool to mine soybean genomes.</title>
        <authorList>
            <person name="Xie M."/>
            <person name="Chung C.Y.L."/>
            <person name="Li M.-W."/>
            <person name="Wong F.-L."/>
            <person name="Chan T.-F."/>
            <person name="Lam H.-M."/>
        </authorList>
    </citation>
    <scope>NUCLEOTIDE SEQUENCE [LARGE SCALE GENOMIC DNA]</scope>
    <source>
        <strain evidence="2">cv. W05</strain>
        <tissue evidence="1">Hypocotyl of etiolated seedlings</tissue>
    </source>
</reference>
<dbReference type="GO" id="GO:0009696">
    <property type="term" value="P:salicylic acid metabolic process"/>
    <property type="evidence" value="ECO:0007669"/>
    <property type="project" value="TreeGrafter"/>
</dbReference>
<dbReference type="GO" id="GO:0080031">
    <property type="term" value="F:methyl salicylate esterase activity"/>
    <property type="evidence" value="ECO:0007669"/>
    <property type="project" value="TreeGrafter"/>
</dbReference>
<dbReference type="GO" id="GO:0080032">
    <property type="term" value="F:methyl jasmonate esterase activity"/>
    <property type="evidence" value="ECO:0007669"/>
    <property type="project" value="TreeGrafter"/>
</dbReference>
<dbReference type="PANTHER" id="PTHR10992:SF1066">
    <property type="entry name" value="METHYL JASMONATE ESTERASE 1"/>
    <property type="match status" value="1"/>
</dbReference>
<evidence type="ECO:0000313" key="1">
    <source>
        <dbReference type="EMBL" id="RZC30592.1"/>
    </source>
</evidence>
<name>A0A445M4R8_GLYSO</name>
<proteinExistence type="predicted"/>
<organism evidence="1 2">
    <name type="scientific">Glycine soja</name>
    <name type="common">Wild soybean</name>
    <dbReference type="NCBI Taxonomy" id="3848"/>
    <lineage>
        <taxon>Eukaryota</taxon>
        <taxon>Viridiplantae</taxon>
        <taxon>Streptophyta</taxon>
        <taxon>Embryophyta</taxon>
        <taxon>Tracheophyta</taxon>
        <taxon>Spermatophyta</taxon>
        <taxon>Magnoliopsida</taxon>
        <taxon>eudicotyledons</taxon>
        <taxon>Gunneridae</taxon>
        <taxon>Pentapetalae</taxon>
        <taxon>rosids</taxon>
        <taxon>fabids</taxon>
        <taxon>Fabales</taxon>
        <taxon>Fabaceae</taxon>
        <taxon>Papilionoideae</taxon>
        <taxon>50 kb inversion clade</taxon>
        <taxon>NPAAA clade</taxon>
        <taxon>indigoferoid/millettioid clade</taxon>
        <taxon>Phaseoleae</taxon>
        <taxon>Glycine</taxon>
        <taxon>Glycine subgen. Soja</taxon>
    </lineage>
</organism>
<accession>A0A445M4R8</accession>
<dbReference type="AlphaFoldDB" id="A0A445M4R8"/>
<dbReference type="Gene3D" id="3.40.50.1820">
    <property type="entry name" value="alpha/beta hydrolase"/>
    <property type="match status" value="2"/>
</dbReference>
<dbReference type="GO" id="GO:0009694">
    <property type="term" value="P:jasmonic acid metabolic process"/>
    <property type="evidence" value="ECO:0007669"/>
    <property type="project" value="TreeGrafter"/>
</dbReference>
<dbReference type="EMBL" id="QZWG01000001">
    <property type="protein sequence ID" value="RZC30592.1"/>
    <property type="molecule type" value="Genomic_DNA"/>
</dbReference>
<dbReference type="InterPro" id="IPR029058">
    <property type="entry name" value="AB_hydrolase_fold"/>
</dbReference>
<dbReference type="SUPFAM" id="SSF53474">
    <property type="entry name" value="alpha/beta-Hydrolases"/>
    <property type="match status" value="1"/>
</dbReference>
<gene>
    <name evidence="1" type="ORF">D0Y65_001923</name>
</gene>
<evidence type="ECO:0000313" key="2">
    <source>
        <dbReference type="Proteomes" id="UP000289340"/>
    </source>
</evidence>
<dbReference type="InterPro" id="IPR045889">
    <property type="entry name" value="MES/HNL"/>
</dbReference>
<comment type="caution">
    <text evidence="1">The sequence shown here is derived from an EMBL/GenBank/DDBJ whole genome shotgun (WGS) entry which is preliminary data.</text>
</comment>
<dbReference type="GO" id="GO:0080030">
    <property type="term" value="F:methyl indole-3-acetate esterase activity"/>
    <property type="evidence" value="ECO:0007669"/>
    <property type="project" value="TreeGrafter"/>
</dbReference>
<dbReference type="PANTHER" id="PTHR10992">
    <property type="entry name" value="METHYLESTERASE FAMILY MEMBER"/>
    <property type="match status" value="1"/>
</dbReference>